<feature type="compositionally biased region" description="Basic and acidic residues" evidence="8">
    <location>
        <begin position="505"/>
        <end position="522"/>
    </location>
</feature>
<feature type="transmembrane region" description="Helical" evidence="9">
    <location>
        <begin position="352"/>
        <end position="372"/>
    </location>
</feature>
<evidence type="ECO:0000256" key="4">
    <source>
        <dbReference type="ARBA" id="ARBA00022692"/>
    </source>
</evidence>
<dbReference type="PROSITE" id="PS00216">
    <property type="entry name" value="SUGAR_TRANSPORT_1"/>
    <property type="match status" value="1"/>
</dbReference>
<evidence type="ECO:0000313" key="12">
    <source>
        <dbReference type="EMBL" id="PSR76457.1"/>
    </source>
</evidence>
<dbReference type="OrthoDB" id="6612291at2759"/>
<dbReference type="PANTHER" id="PTHR48022">
    <property type="entry name" value="PLASTIDIC GLUCOSE TRANSPORTER 4"/>
    <property type="match status" value="1"/>
</dbReference>
<evidence type="ECO:0000256" key="1">
    <source>
        <dbReference type="ARBA" id="ARBA00004141"/>
    </source>
</evidence>
<keyword evidence="13" id="KW-1185">Reference proteome</keyword>
<evidence type="ECO:0000256" key="3">
    <source>
        <dbReference type="ARBA" id="ARBA00022448"/>
    </source>
</evidence>
<dbReference type="InterPro" id="IPR036259">
    <property type="entry name" value="MFS_trans_sf"/>
</dbReference>
<comment type="similarity">
    <text evidence="2 7">Belongs to the major facilitator superfamily. Sugar transporter (TC 2.A.1.1) family.</text>
</comment>
<evidence type="ECO:0000256" key="10">
    <source>
        <dbReference type="SAM" id="SignalP"/>
    </source>
</evidence>
<feature type="transmembrane region" description="Helical" evidence="9">
    <location>
        <begin position="51"/>
        <end position="70"/>
    </location>
</feature>
<feature type="transmembrane region" description="Helical" evidence="9">
    <location>
        <begin position="82"/>
        <end position="100"/>
    </location>
</feature>
<feature type="transmembrane region" description="Helical" evidence="9">
    <location>
        <begin position="200"/>
        <end position="221"/>
    </location>
</feature>
<keyword evidence="5 9" id="KW-1133">Transmembrane helix</keyword>
<comment type="subcellular location">
    <subcellularLocation>
        <location evidence="1">Membrane</location>
        <topology evidence="1">Multi-pass membrane protein</topology>
    </subcellularLocation>
</comment>
<evidence type="ECO:0000256" key="6">
    <source>
        <dbReference type="ARBA" id="ARBA00023136"/>
    </source>
</evidence>
<dbReference type="InterPro" id="IPR005829">
    <property type="entry name" value="Sugar_transporter_CS"/>
</dbReference>
<evidence type="ECO:0000256" key="9">
    <source>
        <dbReference type="SAM" id="Phobius"/>
    </source>
</evidence>
<keyword evidence="6 9" id="KW-0472">Membrane</keyword>
<keyword evidence="10" id="KW-0732">Signal</keyword>
<feature type="transmembrane region" description="Helical" evidence="9">
    <location>
        <begin position="164"/>
        <end position="185"/>
    </location>
</feature>
<dbReference type="PRINTS" id="PR00171">
    <property type="entry name" value="SUGRTRNSPORT"/>
</dbReference>
<name>A0A2T2ZTT3_9PEZI</name>
<evidence type="ECO:0000313" key="13">
    <source>
        <dbReference type="Proteomes" id="UP000241462"/>
    </source>
</evidence>
<organism evidence="12 13">
    <name type="scientific">Coniella lustricola</name>
    <dbReference type="NCBI Taxonomy" id="2025994"/>
    <lineage>
        <taxon>Eukaryota</taxon>
        <taxon>Fungi</taxon>
        <taxon>Dikarya</taxon>
        <taxon>Ascomycota</taxon>
        <taxon>Pezizomycotina</taxon>
        <taxon>Sordariomycetes</taxon>
        <taxon>Sordariomycetidae</taxon>
        <taxon>Diaporthales</taxon>
        <taxon>Schizoparmaceae</taxon>
        <taxon>Coniella</taxon>
    </lineage>
</organism>
<dbReference type="Pfam" id="PF00083">
    <property type="entry name" value="Sugar_tr"/>
    <property type="match status" value="2"/>
</dbReference>
<dbReference type="FunFam" id="1.20.1250.20:FF:000134">
    <property type="entry name" value="MFS sugar transporter protein"/>
    <property type="match status" value="1"/>
</dbReference>
<dbReference type="InParanoid" id="A0A2T2ZTT3"/>
<feature type="transmembrane region" description="Helical" evidence="9">
    <location>
        <begin position="456"/>
        <end position="476"/>
    </location>
</feature>
<evidence type="ECO:0000256" key="2">
    <source>
        <dbReference type="ARBA" id="ARBA00010992"/>
    </source>
</evidence>
<feature type="signal peptide" evidence="10">
    <location>
        <begin position="1"/>
        <end position="25"/>
    </location>
</feature>
<reference evidence="12 13" key="1">
    <citation type="journal article" date="2018" name="Mycol. Prog.">
        <title>Coniella lustricola, a new species from submerged detritus.</title>
        <authorList>
            <person name="Raudabaugh D.B."/>
            <person name="Iturriaga T."/>
            <person name="Carver A."/>
            <person name="Mondo S."/>
            <person name="Pangilinan J."/>
            <person name="Lipzen A."/>
            <person name="He G."/>
            <person name="Amirebrahimi M."/>
            <person name="Grigoriev I.V."/>
            <person name="Miller A.N."/>
        </authorList>
    </citation>
    <scope>NUCLEOTIDE SEQUENCE [LARGE SCALE GENOMIC DNA]</scope>
    <source>
        <strain evidence="12 13">B22-T-1</strain>
    </source>
</reference>
<dbReference type="InterPro" id="IPR050360">
    <property type="entry name" value="MFS_Sugar_Transporters"/>
</dbReference>
<dbReference type="PROSITE" id="PS50850">
    <property type="entry name" value="MFS"/>
    <property type="match status" value="1"/>
</dbReference>
<dbReference type="PANTHER" id="PTHR48022:SF46">
    <property type="entry name" value="SUGAR TRANSPORTER, PUTATIVE (AFU_ORTHOLOGUE AFUA_1G11830)-RELATED"/>
    <property type="match status" value="1"/>
</dbReference>
<evidence type="ECO:0000256" key="5">
    <source>
        <dbReference type="ARBA" id="ARBA00022989"/>
    </source>
</evidence>
<feature type="domain" description="Major facilitator superfamily (MFS) profile" evidence="11">
    <location>
        <begin position="13"/>
        <end position="480"/>
    </location>
</feature>
<evidence type="ECO:0000256" key="8">
    <source>
        <dbReference type="SAM" id="MobiDB-lite"/>
    </source>
</evidence>
<feature type="transmembrane region" description="Helical" evidence="9">
    <location>
        <begin position="106"/>
        <end position="125"/>
    </location>
</feature>
<dbReference type="EMBL" id="KZ678707">
    <property type="protein sequence ID" value="PSR76457.1"/>
    <property type="molecule type" value="Genomic_DNA"/>
</dbReference>
<gene>
    <name evidence="12" type="ORF">BD289DRAFT_173095</name>
</gene>
<protein>
    <submittedName>
        <fullName evidence="12">And other transporter-domain-containing protein</fullName>
    </submittedName>
</protein>
<dbReference type="GO" id="GO:0005351">
    <property type="term" value="F:carbohydrate:proton symporter activity"/>
    <property type="evidence" value="ECO:0007669"/>
    <property type="project" value="TreeGrafter"/>
</dbReference>
<feature type="region of interest" description="Disordered" evidence="8">
    <location>
        <begin position="505"/>
        <end position="538"/>
    </location>
</feature>
<dbReference type="SUPFAM" id="SSF103473">
    <property type="entry name" value="MFS general substrate transporter"/>
    <property type="match status" value="1"/>
</dbReference>
<dbReference type="Gene3D" id="1.20.1250.20">
    <property type="entry name" value="MFS general substrate transporter like domains"/>
    <property type="match status" value="1"/>
</dbReference>
<dbReference type="GO" id="GO:0016020">
    <property type="term" value="C:membrane"/>
    <property type="evidence" value="ECO:0007669"/>
    <property type="project" value="UniProtKB-SubCell"/>
</dbReference>
<keyword evidence="3 7" id="KW-0813">Transport</keyword>
<dbReference type="InterPro" id="IPR005828">
    <property type="entry name" value="MFS_sugar_transport-like"/>
</dbReference>
<keyword evidence="4 9" id="KW-0812">Transmembrane</keyword>
<dbReference type="InterPro" id="IPR020846">
    <property type="entry name" value="MFS_dom"/>
</dbReference>
<proteinExistence type="inferred from homology"/>
<dbReference type="AlphaFoldDB" id="A0A2T2ZTT3"/>
<feature type="chain" id="PRO_5015420533" evidence="10">
    <location>
        <begin position="26"/>
        <end position="538"/>
    </location>
</feature>
<evidence type="ECO:0000256" key="7">
    <source>
        <dbReference type="RuleBase" id="RU003346"/>
    </source>
</evidence>
<dbReference type="InterPro" id="IPR003663">
    <property type="entry name" value="Sugar/inositol_transpt"/>
</dbReference>
<feature type="transmembrane region" description="Helical" evidence="9">
    <location>
        <begin position="324"/>
        <end position="346"/>
    </location>
</feature>
<feature type="transmembrane region" description="Helical" evidence="9">
    <location>
        <begin position="384"/>
        <end position="403"/>
    </location>
</feature>
<dbReference type="NCBIfam" id="TIGR00879">
    <property type="entry name" value="SP"/>
    <property type="match status" value="1"/>
</dbReference>
<sequence length="538" mass="59275">MAILGPKSFAWFCALSAALCNSYYGFDASVYNAVQGIDDWVEWMGNPGTETIGGINTAYSVCAIISGWFIAAPTADFLGRKAAMAIGSVLIMIGAILEAFTKRHTLGMFIAGRAIIGLGQGIALCKISPCYLYTTWVSTDAAVQLPAAGPSYIGEITPHRIRGIVMTFWQISYSIGLFFAFWINYACTKYKSQLPTNWDWKIVCIFQLLVPLYVLAVLPFIPGSPRWFIKHGQVEKARHALRMTRPTPEEAEEELQSIIQAVEFEKLSTDTSAGYSALWKDKSVRKRLLLAIGMNAGQQLTGQGSLSTYSTKIYEKVFKSSSTIALINALNATFSIIFCLNVTWVVERWGRKILFIIGGLGMACCMLIVATVETQTPNLADGSKSHSVGVAIVFLLFLFIFFYKPSWGAVTWIWTSEIFSLNVRAQGVGMAGQTQNIANAIVQQFFPTFLDNCGFYAFYMFAGINCLLVLYVFFLIPETKGVPLEEMDKLFGGANHVQAGAEILQEEHEQIEQAKPESDHSSTRGGTSNKAEPEPVET</sequence>
<evidence type="ECO:0000259" key="11">
    <source>
        <dbReference type="PROSITE" id="PS50850"/>
    </source>
</evidence>
<dbReference type="Proteomes" id="UP000241462">
    <property type="component" value="Unassembled WGS sequence"/>
</dbReference>
<accession>A0A2T2ZTT3</accession>